<evidence type="ECO:0000256" key="8">
    <source>
        <dbReference type="ARBA" id="ARBA00022840"/>
    </source>
</evidence>
<dbReference type="GO" id="GO:0016020">
    <property type="term" value="C:membrane"/>
    <property type="evidence" value="ECO:0007669"/>
    <property type="project" value="UniProtKB-SubCell"/>
</dbReference>
<comment type="catalytic activity">
    <reaction evidence="1">
        <text>ATP + protein L-histidine = ADP + protein N-phospho-L-histidine.</text>
        <dbReference type="EC" id="2.7.13.3"/>
    </reaction>
</comment>
<feature type="transmembrane region" description="Helical" evidence="10">
    <location>
        <begin position="7"/>
        <end position="26"/>
    </location>
</feature>
<keyword evidence="10" id="KW-0472">Membrane</keyword>
<evidence type="ECO:0000256" key="6">
    <source>
        <dbReference type="ARBA" id="ARBA00022741"/>
    </source>
</evidence>
<keyword evidence="4" id="KW-0597">Phosphoprotein</keyword>
<dbReference type="Gene3D" id="3.30.565.10">
    <property type="entry name" value="Histidine kinase-like ATPase, C-terminal domain"/>
    <property type="match status" value="1"/>
</dbReference>
<dbReference type="SUPFAM" id="SSF47384">
    <property type="entry name" value="Homodimeric domain of signal transducing histidine kinase"/>
    <property type="match status" value="1"/>
</dbReference>
<protein>
    <recommendedName>
        <fullName evidence="3">histidine kinase</fullName>
        <ecNumber evidence="3">2.7.13.3</ecNumber>
    </recommendedName>
</protein>
<keyword evidence="5" id="KW-0808">Transferase</keyword>
<dbReference type="SMART" id="SM00387">
    <property type="entry name" value="HATPase_c"/>
    <property type="match status" value="1"/>
</dbReference>
<dbReference type="SUPFAM" id="SSF158472">
    <property type="entry name" value="HAMP domain-like"/>
    <property type="match status" value="1"/>
</dbReference>
<dbReference type="InterPro" id="IPR003594">
    <property type="entry name" value="HATPase_dom"/>
</dbReference>
<comment type="subcellular location">
    <subcellularLocation>
        <location evidence="2">Membrane</location>
    </subcellularLocation>
</comment>
<dbReference type="InterPro" id="IPR003661">
    <property type="entry name" value="HisK_dim/P_dom"/>
</dbReference>
<dbReference type="SUPFAM" id="SSF55874">
    <property type="entry name" value="ATPase domain of HSP90 chaperone/DNA topoisomerase II/histidine kinase"/>
    <property type="match status" value="1"/>
</dbReference>
<dbReference type="PANTHER" id="PTHR43065:SF10">
    <property type="entry name" value="PEROXIDE STRESS-ACTIVATED HISTIDINE KINASE MAK3"/>
    <property type="match status" value="1"/>
</dbReference>
<organism evidence="13 14">
    <name type="scientific">candidate division KSB3 bacterium</name>
    <dbReference type="NCBI Taxonomy" id="2044937"/>
    <lineage>
        <taxon>Bacteria</taxon>
        <taxon>candidate division KSB3</taxon>
    </lineage>
</organism>
<dbReference type="Pfam" id="PF02518">
    <property type="entry name" value="HATPase_c"/>
    <property type="match status" value="1"/>
</dbReference>
<dbReference type="EMBL" id="PDSK01000097">
    <property type="protein sequence ID" value="PIE33535.1"/>
    <property type="molecule type" value="Genomic_DNA"/>
</dbReference>
<keyword evidence="6" id="KW-0547">Nucleotide-binding</keyword>
<keyword evidence="10" id="KW-0812">Transmembrane</keyword>
<evidence type="ECO:0000256" key="4">
    <source>
        <dbReference type="ARBA" id="ARBA00022553"/>
    </source>
</evidence>
<proteinExistence type="predicted"/>
<keyword evidence="10" id="KW-1133">Transmembrane helix</keyword>
<keyword evidence="8" id="KW-0067">ATP-binding</keyword>
<dbReference type="SMART" id="SM00304">
    <property type="entry name" value="HAMP"/>
    <property type="match status" value="1"/>
</dbReference>
<evidence type="ECO:0000256" key="5">
    <source>
        <dbReference type="ARBA" id="ARBA00022679"/>
    </source>
</evidence>
<keyword evidence="7" id="KW-0418">Kinase</keyword>
<gene>
    <name evidence="13" type="ORF">CSA56_11460</name>
</gene>
<dbReference type="Pfam" id="PF00672">
    <property type="entry name" value="HAMP"/>
    <property type="match status" value="1"/>
</dbReference>
<dbReference type="CDD" id="cd06225">
    <property type="entry name" value="HAMP"/>
    <property type="match status" value="1"/>
</dbReference>
<sequence length="491" mass="54937">MSLKGKLTVLMVMLLGATILVSYVIFDRSEEELLQQVVQHIKSVESVGNVLEITQLLTTNIDRTVQHKLLVRMSQGGRIAQLSLLDLHYTVIASSIPEDVGLSLAELEERRVAADGAAFWDTLLKRHLKKYDVTFPVYENGAIKGYINVVLVMNDLEYLIKKAQYSNIFWIVGIFIGGTMVAVLMVNRFTKPIDQLVTASKAVADGHFDTTISVKSSGELQTLISGFNEMTGKLQEHKALEQRFHRSERMAALGELGARLAHEIRNPLNSISLIIDHLRDRFSPEPQSERQRFENYVSNIKTELQRLNKLVTDFLQVSRPLHPEIHTIQVKPFLTQIIQLLETEAANHQVQFTLRVDSENLMILGDENLLKTACLNIVLNAIQAMEQGGRLDITARFAMKQSMESNGNGSDNGQGKDILRYGEIVFSDTGPGIPQEHLENIFQPYFTTKKEGTGLGLSIVNRVIEDHNGTIRVDSITGRGTTITLILPLAK</sequence>
<keyword evidence="9" id="KW-0902">Two-component regulatory system</keyword>
<dbReference type="PROSITE" id="PS50109">
    <property type="entry name" value="HIS_KIN"/>
    <property type="match status" value="1"/>
</dbReference>
<accession>A0A2G6KD20</accession>
<feature type="domain" description="Histidine kinase" evidence="11">
    <location>
        <begin position="259"/>
        <end position="491"/>
    </location>
</feature>
<dbReference type="Pfam" id="PF00512">
    <property type="entry name" value="HisKA"/>
    <property type="match status" value="1"/>
</dbReference>
<evidence type="ECO:0000256" key="3">
    <source>
        <dbReference type="ARBA" id="ARBA00012438"/>
    </source>
</evidence>
<dbReference type="EC" id="2.7.13.3" evidence="3"/>
<dbReference type="PRINTS" id="PR00344">
    <property type="entry name" value="BCTRLSENSOR"/>
</dbReference>
<feature type="domain" description="HAMP" evidence="12">
    <location>
        <begin position="187"/>
        <end position="239"/>
    </location>
</feature>
<evidence type="ECO:0000313" key="13">
    <source>
        <dbReference type="EMBL" id="PIE33535.1"/>
    </source>
</evidence>
<dbReference type="GO" id="GO:0000155">
    <property type="term" value="F:phosphorelay sensor kinase activity"/>
    <property type="evidence" value="ECO:0007669"/>
    <property type="project" value="InterPro"/>
</dbReference>
<dbReference type="SMART" id="SM00388">
    <property type="entry name" value="HisKA"/>
    <property type="match status" value="1"/>
</dbReference>
<dbReference type="CDD" id="cd00082">
    <property type="entry name" value="HisKA"/>
    <property type="match status" value="1"/>
</dbReference>
<dbReference type="InterPro" id="IPR036890">
    <property type="entry name" value="HATPase_C_sf"/>
</dbReference>
<dbReference type="GO" id="GO:0005524">
    <property type="term" value="F:ATP binding"/>
    <property type="evidence" value="ECO:0007669"/>
    <property type="project" value="UniProtKB-KW"/>
</dbReference>
<dbReference type="Gene3D" id="1.10.287.130">
    <property type="match status" value="1"/>
</dbReference>
<dbReference type="InterPro" id="IPR003660">
    <property type="entry name" value="HAMP_dom"/>
</dbReference>
<dbReference type="Proteomes" id="UP000230821">
    <property type="component" value="Unassembled WGS sequence"/>
</dbReference>
<evidence type="ECO:0000256" key="10">
    <source>
        <dbReference type="SAM" id="Phobius"/>
    </source>
</evidence>
<dbReference type="PROSITE" id="PS50885">
    <property type="entry name" value="HAMP"/>
    <property type="match status" value="1"/>
</dbReference>
<dbReference type="InterPro" id="IPR036097">
    <property type="entry name" value="HisK_dim/P_sf"/>
</dbReference>
<evidence type="ECO:0000256" key="7">
    <source>
        <dbReference type="ARBA" id="ARBA00022777"/>
    </source>
</evidence>
<evidence type="ECO:0000313" key="14">
    <source>
        <dbReference type="Proteomes" id="UP000230821"/>
    </source>
</evidence>
<feature type="transmembrane region" description="Helical" evidence="10">
    <location>
        <begin position="168"/>
        <end position="186"/>
    </location>
</feature>
<evidence type="ECO:0000256" key="2">
    <source>
        <dbReference type="ARBA" id="ARBA00004370"/>
    </source>
</evidence>
<reference evidence="13 14" key="1">
    <citation type="submission" date="2017-10" db="EMBL/GenBank/DDBJ databases">
        <title>Novel microbial diversity and functional potential in the marine mammal oral microbiome.</title>
        <authorList>
            <person name="Dudek N.K."/>
            <person name="Sun C.L."/>
            <person name="Burstein D."/>
            <person name="Kantor R.S."/>
            <person name="Aliaga Goltsman D.S."/>
            <person name="Bik E.M."/>
            <person name="Thomas B.C."/>
            <person name="Banfield J.F."/>
            <person name="Relman D.A."/>
        </authorList>
    </citation>
    <scope>NUCLEOTIDE SEQUENCE [LARGE SCALE GENOMIC DNA]</scope>
    <source>
        <strain evidence="13">DOLJORAL78_47_16</strain>
    </source>
</reference>
<name>A0A2G6KD20_9BACT</name>
<dbReference type="Gene3D" id="6.10.340.10">
    <property type="match status" value="1"/>
</dbReference>
<comment type="caution">
    <text evidence="13">The sequence shown here is derived from an EMBL/GenBank/DDBJ whole genome shotgun (WGS) entry which is preliminary data.</text>
</comment>
<dbReference type="AlphaFoldDB" id="A0A2G6KD20"/>
<evidence type="ECO:0000259" key="12">
    <source>
        <dbReference type="PROSITE" id="PS50885"/>
    </source>
</evidence>
<evidence type="ECO:0000259" key="11">
    <source>
        <dbReference type="PROSITE" id="PS50109"/>
    </source>
</evidence>
<dbReference type="InterPro" id="IPR004358">
    <property type="entry name" value="Sig_transdc_His_kin-like_C"/>
</dbReference>
<dbReference type="PANTHER" id="PTHR43065">
    <property type="entry name" value="SENSOR HISTIDINE KINASE"/>
    <property type="match status" value="1"/>
</dbReference>
<evidence type="ECO:0000256" key="9">
    <source>
        <dbReference type="ARBA" id="ARBA00023012"/>
    </source>
</evidence>
<dbReference type="InterPro" id="IPR005467">
    <property type="entry name" value="His_kinase_dom"/>
</dbReference>
<evidence type="ECO:0000256" key="1">
    <source>
        <dbReference type="ARBA" id="ARBA00000085"/>
    </source>
</evidence>